<evidence type="ECO:0000313" key="2">
    <source>
        <dbReference type="EMBL" id="MCT8336174.1"/>
    </source>
</evidence>
<dbReference type="EMBL" id="VHLL01000001">
    <property type="protein sequence ID" value="MCT8336174.1"/>
    <property type="molecule type" value="Genomic_DNA"/>
</dbReference>
<dbReference type="Proteomes" id="UP001065682">
    <property type="component" value="Unassembled WGS sequence"/>
</dbReference>
<name>A0A9E4ZJD4_9EURY</name>
<sequence>MKRVCVRAERGEMVIIVPCVHTLSMEDLLTALFDIERRAWRAADTRDAEFYREYLAPEALVVSPRGILDREGILRDLVENPNEFPEYAIMDEKVVPLGEEGAVLAYTVSFGGQIFYVSTAYTRKGDRWRAAFHQRTPAIQKPGSES</sequence>
<proteinExistence type="predicted"/>
<dbReference type="AlphaFoldDB" id="A0A9E4ZJD4"/>
<keyword evidence="3" id="KW-1185">Reference proteome</keyword>
<reference evidence="2" key="1">
    <citation type="submission" date="2019-06" db="EMBL/GenBank/DDBJ databases">
        <title>Methanoculleus strain from Tamsui River, Taipei, Taiwan.</title>
        <authorList>
            <person name="You Y.-T."/>
            <person name="Chen S.-C."/>
            <person name="Lai S.-J."/>
            <person name="Lee Y.-C."/>
            <person name="Lai M.-C."/>
        </authorList>
    </citation>
    <scope>NUCLEOTIDE SEQUENCE</scope>
    <source>
        <strain evidence="2">Afa-1</strain>
    </source>
</reference>
<dbReference type="InterPro" id="IPR027843">
    <property type="entry name" value="DUF4440"/>
</dbReference>
<dbReference type="Pfam" id="PF14534">
    <property type="entry name" value="DUF4440"/>
    <property type="match status" value="1"/>
</dbReference>
<gene>
    <name evidence="2" type="ORF">FKB36_01325</name>
</gene>
<accession>A0A9E4ZJD4</accession>
<dbReference type="Gene3D" id="3.10.450.50">
    <property type="match status" value="1"/>
</dbReference>
<evidence type="ECO:0000313" key="3">
    <source>
        <dbReference type="Proteomes" id="UP001065682"/>
    </source>
</evidence>
<dbReference type="InterPro" id="IPR032710">
    <property type="entry name" value="NTF2-like_dom_sf"/>
</dbReference>
<protein>
    <submittedName>
        <fullName evidence="2">Nuclear transport factor 2 family protein</fullName>
    </submittedName>
</protein>
<dbReference type="SUPFAM" id="SSF54427">
    <property type="entry name" value="NTF2-like"/>
    <property type="match status" value="1"/>
</dbReference>
<comment type="caution">
    <text evidence="2">The sequence shown here is derived from an EMBL/GenBank/DDBJ whole genome shotgun (WGS) entry which is preliminary data.</text>
</comment>
<evidence type="ECO:0000259" key="1">
    <source>
        <dbReference type="Pfam" id="PF14534"/>
    </source>
</evidence>
<organism evidence="2 3">
    <name type="scientific">Methanoculleus formosensis</name>
    <dbReference type="NCBI Taxonomy" id="2590886"/>
    <lineage>
        <taxon>Archaea</taxon>
        <taxon>Methanobacteriati</taxon>
        <taxon>Methanobacteriota</taxon>
        <taxon>Stenosarchaea group</taxon>
        <taxon>Methanomicrobia</taxon>
        <taxon>Methanomicrobiales</taxon>
        <taxon>Methanomicrobiaceae</taxon>
        <taxon>Methanoculleus</taxon>
    </lineage>
</organism>
<feature type="domain" description="DUF4440" evidence="1">
    <location>
        <begin position="34"/>
        <end position="129"/>
    </location>
</feature>